<dbReference type="Proteomes" id="UP000620064">
    <property type="component" value="Unassembled WGS sequence"/>
</dbReference>
<dbReference type="EMBL" id="BMLV01000003">
    <property type="protein sequence ID" value="GGP04552.1"/>
    <property type="molecule type" value="Genomic_DNA"/>
</dbReference>
<keyword evidence="1" id="KW-0472">Membrane</keyword>
<evidence type="ECO:0008006" key="4">
    <source>
        <dbReference type="Google" id="ProtNLM"/>
    </source>
</evidence>
<proteinExistence type="predicted"/>
<keyword evidence="1" id="KW-1133">Transmembrane helix</keyword>
<comment type="caution">
    <text evidence="2">The sequence shown here is derived from an EMBL/GenBank/DDBJ whole genome shotgun (WGS) entry which is preliminary data.</text>
</comment>
<sequence length="107" mass="12514">MKKFLLLFQAFRKDGLISKFPLILKMFKAYRKGEFHMDLKNVIIPFIAFIYIISPLDILPGIILDDLAVLALVMPILLKEVNRFTEWENQKKSFNKDNNIVDAEVIE</sequence>
<evidence type="ECO:0000256" key="1">
    <source>
        <dbReference type="SAM" id="Phobius"/>
    </source>
</evidence>
<keyword evidence="3" id="KW-1185">Reference proteome</keyword>
<name>A0ABQ2NJS6_9FLAO</name>
<evidence type="ECO:0000313" key="2">
    <source>
        <dbReference type="EMBL" id="GGP04552.1"/>
    </source>
</evidence>
<keyword evidence="1" id="KW-0812">Transmembrane</keyword>
<protein>
    <recommendedName>
        <fullName evidence="4">DUF1232 domain-containing protein</fullName>
    </recommendedName>
</protein>
<reference evidence="3" key="1">
    <citation type="journal article" date="2019" name="Int. J. Syst. Evol. Microbiol.">
        <title>The Global Catalogue of Microorganisms (GCM) 10K type strain sequencing project: providing services to taxonomists for standard genome sequencing and annotation.</title>
        <authorList>
            <consortium name="The Broad Institute Genomics Platform"/>
            <consortium name="The Broad Institute Genome Sequencing Center for Infectious Disease"/>
            <person name="Wu L."/>
            <person name="Ma J."/>
        </authorList>
    </citation>
    <scope>NUCLEOTIDE SEQUENCE [LARGE SCALE GENOMIC DNA]</scope>
    <source>
        <strain evidence="3">CGMCC 1.7656</strain>
    </source>
</reference>
<organism evidence="2 3">
    <name type="scientific">Cloacibacterium rupense</name>
    <dbReference type="NCBI Taxonomy" id="517423"/>
    <lineage>
        <taxon>Bacteria</taxon>
        <taxon>Pseudomonadati</taxon>
        <taxon>Bacteroidota</taxon>
        <taxon>Flavobacteriia</taxon>
        <taxon>Flavobacteriales</taxon>
        <taxon>Weeksellaceae</taxon>
    </lineage>
</organism>
<dbReference type="RefSeq" id="WP_188617727.1">
    <property type="nucleotide sequence ID" value="NZ_BMLV01000003.1"/>
</dbReference>
<evidence type="ECO:0000313" key="3">
    <source>
        <dbReference type="Proteomes" id="UP000620064"/>
    </source>
</evidence>
<accession>A0ABQ2NJS6</accession>
<gene>
    <name evidence="2" type="ORF">GCM10010992_17460</name>
</gene>
<feature type="transmembrane region" description="Helical" evidence="1">
    <location>
        <begin position="43"/>
        <end position="73"/>
    </location>
</feature>